<dbReference type="Proteomes" id="UP001301769">
    <property type="component" value="Unassembled WGS sequence"/>
</dbReference>
<feature type="non-terminal residue" evidence="1">
    <location>
        <position position="61"/>
    </location>
</feature>
<comment type="caution">
    <text evidence="1">The sequence shown here is derived from an EMBL/GenBank/DDBJ whole genome shotgun (WGS) entry which is preliminary data.</text>
</comment>
<dbReference type="Gene3D" id="3.30.420.10">
    <property type="entry name" value="Ribonuclease H-like superfamily/Ribonuclease H"/>
    <property type="match status" value="1"/>
</dbReference>
<protein>
    <submittedName>
        <fullName evidence="1">Uncharacterized protein</fullName>
    </submittedName>
</protein>
<evidence type="ECO:0000313" key="1">
    <source>
        <dbReference type="EMBL" id="KAK4206035.1"/>
    </source>
</evidence>
<dbReference type="InterPro" id="IPR036397">
    <property type="entry name" value="RNaseH_sf"/>
</dbReference>
<dbReference type="GO" id="GO:0003676">
    <property type="term" value="F:nucleic acid binding"/>
    <property type="evidence" value="ECO:0007669"/>
    <property type="project" value="InterPro"/>
</dbReference>
<accession>A0AAN7B2L8</accession>
<keyword evidence="2" id="KW-1185">Reference proteome</keyword>
<proteinExistence type="predicted"/>
<feature type="non-terminal residue" evidence="1">
    <location>
        <position position="1"/>
    </location>
</feature>
<dbReference type="EMBL" id="MU858542">
    <property type="protein sequence ID" value="KAK4206035.1"/>
    <property type="molecule type" value="Genomic_DNA"/>
</dbReference>
<reference evidence="1" key="2">
    <citation type="submission" date="2023-05" db="EMBL/GenBank/DDBJ databases">
        <authorList>
            <consortium name="Lawrence Berkeley National Laboratory"/>
            <person name="Steindorff A."/>
            <person name="Hensen N."/>
            <person name="Bonometti L."/>
            <person name="Westerberg I."/>
            <person name="Brannstrom I.O."/>
            <person name="Guillou S."/>
            <person name="Cros-Aarteil S."/>
            <person name="Calhoun S."/>
            <person name="Haridas S."/>
            <person name="Kuo A."/>
            <person name="Mondo S."/>
            <person name="Pangilinan J."/>
            <person name="Riley R."/>
            <person name="Labutti K."/>
            <person name="Andreopoulos B."/>
            <person name="Lipzen A."/>
            <person name="Chen C."/>
            <person name="Yanf M."/>
            <person name="Daum C."/>
            <person name="Ng V."/>
            <person name="Clum A."/>
            <person name="Ohm R."/>
            <person name="Martin F."/>
            <person name="Silar P."/>
            <person name="Natvig D."/>
            <person name="Lalanne C."/>
            <person name="Gautier V."/>
            <person name="Ament-Velasquez S.L."/>
            <person name="Kruys A."/>
            <person name="Hutchinson M.I."/>
            <person name="Powell A.J."/>
            <person name="Barry K."/>
            <person name="Miller A.N."/>
            <person name="Grigoriev I.V."/>
            <person name="Debuchy R."/>
            <person name="Gladieux P."/>
            <person name="Thoren M.H."/>
            <person name="Johannesson H."/>
        </authorList>
    </citation>
    <scope>NUCLEOTIDE SEQUENCE</scope>
    <source>
        <strain evidence="1">PSN293</strain>
    </source>
</reference>
<dbReference type="AlphaFoldDB" id="A0AAN7B2L8"/>
<evidence type="ECO:0000313" key="2">
    <source>
        <dbReference type="Proteomes" id="UP001301769"/>
    </source>
</evidence>
<name>A0AAN7B2L8_9PEZI</name>
<organism evidence="1 2">
    <name type="scientific">Rhypophila decipiens</name>
    <dbReference type="NCBI Taxonomy" id="261697"/>
    <lineage>
        <taxon>Eukaryota</taxon>
        <taxon>Fungi</taxon>
        <taxon>Dikarya</taxon>
        <taxon>Ascomycota</taxon>
        <taxon>Pezizomycotina</taxon>
        <taxon>Sordariomycetes</taxon>
        <taxon>Sordariomycetidae</taxon>
        <taxon>Sordariales</taxon>
        <taxon>Naviculisporaceae</taxon>
        <taxon>Rhypophila</taxon>
    </lineage>
</organism>
<gene>
    <name evidence="1" type="ORF">QBC37DRAFT_256469</name>
</gene>
<sequence>LKRNLKGMFADLWLLKKNALDIEDFKEKLRAACWAIDQGDIDRLIDTLPRRLKAVKKARGW</sequence>
<reference evidence="1" key="1">
    <citation type="journal article" date="2023" name="Mol. Phylogenet. Evol.">
        <title>Genome-scale phylogeny and comparative genomics of the fungal order Sordariales.</title>
        <authorList>
            <person name="Hensen N."/>
            <person name="Bonometti L."/>
            <person name="Westerberg I."/>
            <person name="Brannstrom I.O."/>
            <person name="Guillou S."/>
            <person name="Cros-Aarteil S."/>
            <person name="Calhoun S."/>
            <person name="Haridas S."/>
            <person name="Kuo A."/>
            <person name="Mondo S."/>
            <person name="Pangilinan J."/>
            <person name="Riley R."/>
            <person name="LaButti K."/>
            <person name="Andreopoulos B."/>
            <person name="Lipzen A."/>
            <person name="Chen C."/>
            <person name="Yan M."/>
            <person name="Daum C."/>
            <person name="Ng V."/>
            <person name="Clum A."/>
            <person name="Steindorff A."/>
            <person name="Ohm R.A."/>
            <person name="Martin F."/>
            <person name="Silar P."/>
            <person name="Natvig D.O."/>
            <person name="Lalanne C."/>
            <person name="Gautier V."/>
            <person name="Ament-Velasquez S.L."/>
            <person name="Kruys A."/>
            <person name="Hutchinson M.I."/>
            <person name="Powell A.J."/>
            <person name="Barry K."/>
            <person name="Miller A.N."/>
            <person name="Grigoriev I.V."/>
            <person name="Debuchy R."/>
            <person name="Gladieux P."/>
            <person name="Hiltunen Thoren M."/>
            <person name="Johannesson H."/>
        </authorList>
    </citation>
    <scope>NUCLEOTIDE SEQUENCE</scope>
    <source>
        <strain evidence="1">PSN293</strain>
    </source>
</reference>